<keyword evidence="1" id="KW-0732">Signal</keyword>
<accession>A0AB39M2N7</accession>
<dbReference type="RefSeq" id="WP_369186462.1">
    <property type="nucleotide sequence ID" value="NZ_CP163431.1"/>
</dbReference>
<evidence type="ECO:0000256" key="1">
    <source>
        <dbReference type="SAM" id="SignalP"/>
    </source>
</evidence>
<evidence type="ECO:0000313" key="2">
    <source>
        <dbReference type="EMBL" id="XDP99321.1"/>
    </source>
</evidence>
<feature type="chain" id="PRO_5044319965" description="Secreted protein" evidence="1">
    <location>
        <begin position="26"/>
        <end position="194"/>
    </location>
</feature>
<organism evidence="2">
    <name type="scientific">Streptomyces sp. R08</name>
    <dbReference type="NCBI Taxonomy" id="3238624"/>
    <lineage>
        <taxon>Bacteria</taxon>
        <taxon>Bacillati</taxon>
        <taxon>Actinomycetota</taxon>
        <taxon>Actinomycetes</taxon>
        <taxon>Kitasatosporales</taxon>
        <taxon>Streptomycetaceae</taxon>
        <taxon>Streptomyces</taxon>
    </lineage>
</organism>
<reference evidence="2" key="1">
    <citation type="submission" date="2024-07" db="EMBL/GenBank/DDBJ databases">
        <authorList>
            <person name="Yu S.T."/>
        </authorList>
    </citation>
    <scope>NUCLEOTIDE SEQUENCE</scope>
    <source>
        <strain evidence="2">R08</strain>
    </source>
</reference>
<evidence type="ECO:0008006" key="3">
    <source>
        <dbReference type="Google" id="ProtNLM"/>
    </source>
</evidence>
<name>A0AB39M2N7_9ACTN</name>
<feature type="signal peptide" evidence="1">
    <location>
        <begin position="1"/>
        <end position="25"/>
    </location>
</feature>
<dbReference type="EMBL" id="CP163431">
    <property type="protein sequence ID" value="XDP99321.1"/>
    <property type="molecule type" value="Genomic_DNA"/>
</dbReference>
<protein>
    <recommendedName>
        <fullName evidence="3">Secreted protein</fullName>
    </recommendedName>
</protein>
<proteinExistence type="predicted"/>
<dbReference type="AlphaFoldDB" id="A0AB39M2N7"/>
<gene>
    <name evidence="2" type="ORF">AB5J58_03610</name>
</gene>
<sequence length="194" mass="20159">MRKRIAVSLAAAAMAASALTNHAMASPSASADLANGGWPAGNFKIKNEKMGQCLADPGGYRHDGVTANYCSRSNVLTVAWDAAADSLRTTDGRCVGESIGHMYVYPYNRGCNYRQSAVDGEIGEDATHSYSRVLAEPGAGHTYGIYVEGGGSASGETPKHYFRLTDGDASGADGRFVASGSGTPQSSFTLVPVP</sequence>